<evidence type="ECO:0000256" key="1">
    <source>
        <dbReference type="SAM" id="MobiDB-lite"/>
    </source>
</evidence>
<feature type="region of interest" description="Disordered" evidence="1">
    <location>
        <begin position="1"/>
        <end position="197"/>
    </location>
</feature>
<organism evidence="2 3">
    <name type="scientific">Ananas comosus</name>
    <name type="common">Pineapple</name>
    <name type="synonym">Ananas ananas</name>
    <dbReference type="NCBI Taxonomy" id="4615"/>
    <lineage>
        <taxon>Eukaryota</taxon>
        <taxon>Viridiplantae</taxon>
        <taxon>Streptophyta</taxon>
        <taxon>Embryophyta</taxon>
        <taxon>Tracheophyta</taxon>
        <taxon>Spermatophyta</taxon>
        <taxon>Magnoliopsida</taxon>
        <taxon>Liliopsida</taxon>
        <taxon>Poales</taxon>
        <taxon>Bromeliaceae</taxon>
        <taxon>Bromelioideae</taxon>
        <taxon>Ananas</taxon>
    </lineage>
</organism>
<evidence type="ECO:0000313" key="3">
    <source>
        <dbReference type="RefSeq" id="XP_020111282.1"/>
    </source>
</evidence>
<feature type="compositionally biased region" description="Polar residues" evidence="1">
    <location>
        <begin position="70"/>
        <end position="81"/>
    </location>
</feature>
<evidence type="ECO:0000313" key="2">
    <source>
        <dbReference type="Proteomes" id="UP000515123"/>
    </source>
</evidence>
<dbReference type="RefSeq" id="XP_020111282.1">
    <property type="nucleotide sequence ID" value="XM_020255693.1"/>
</dbReference>
<dbReference type="InterPro" id="IPR038947">
    <property type="entry name" value="At3g27210-like"/>
</dbReference>
<dbReference type="Gramene" id="Aco016086.1.mrna1">
    <property type="protein sequence ID" value="Aco016086.1.mrna1"/>
    <property type="gene ID" value="Aco016086.1.path1"/>
</dbReference>
<dbReference type="Proteomes" id="UP000515123">
    <property type="component" value="Linkage group 21"/>
</dbReference>
<dbReference type="PANTHER" id="PTHR34280">
    <property type="entry name" value="OS01G0920100 PROTEIN"/>
    <property type="match status" value="1"/>
</dbReference>
<dbReference type="GeneID" id="109726202"/>
<gene>
    <name evidence="3" type="primary">LOC109726202</name>
</gene>
<proteinExistence type="predicted"/>
<reference evidence="2" key="1">
    <citation type="journal article" date="2015" name="Nat. Genet.">
        <title>The pineapple genome and the evolution of CAM photosynthesis.</title>
        <authorList>
            <person name="Ming R."/>
            <person name="VanBuren R."/>
            <person name="Wai C.M."/>
            <person name="Tang H."/>
            <person name="Schatz M.C."/>
            <person name="Bowers J.E."/>
            <person name="Lyons E."/>
            <person name="Wang M.L."/>
            <person name="Chen J."/>
            <person name="Biggers E."/>
            <person name="Zhang J."/>
            <person name="Huang L."/>
            <person name="Zhang L."/>
            <person name="Miao W."/>
            <person name="Zhang J."/>
            <person name="Ye Z."/>
            <person name="Miao C."/>
            <person name="Lin Z."/>
            <person name="Wang H."/>
            <person name="Zhou H."/>
            <person name="Yim W.C."/>
            <person name="Priest H.D."/>
            <person name="Zheng C."/>
            <person name="Woodhouse M."/>
            <person name="Edger P.P."/>
            <person name="Guyot R."/>
            <person name="Guo H.B."/>
            <person name="Guo H."/>
            <person name="Zheng G."/>
            <person name="Singh R."/>
            <person name="Sharma A."/>
            <person name="Min X."/>
            <person name="Zheng Y."/>
            <person name="Lee H."/>
            <person name="Gurtowski J."/>
            <person name="Sedlazeck F.J."/>
            <person name="Harkess A."/>
            <person name="McKain M.R."/>
            <person name="Liao Z."/>
            <person name="Fang J."/>
            <person name="Liu J."/>
            <person name="Zhang X."/>
            <person name="Zhang Q."/>
            <person name="Hu W."/>
            <person name="Qin Y."/>
            <person name="Wang K."/>
            <person name="Chen L.Y."/>
            <person name="Shirley N."/>
            <person name="Lin Y.R."/>
            <person name="Liu L.Y."/>
            <person name="Hernandez A.G."/>
            <person name="Wright C.L."/>
            <person name="Bulone V."/>
            <person name="Tuskan G.A."/>
            <person name="Heath K."/>
            <person name="Zee F."/>
            <person name="Moore P.H."/>
            <person name="Sunkar R."/>
            <person name="Leebens-Mack J.H."/>
            <person name="Mockler T."/>
            <person name="Bennetzen J.L."/>
            <person name="Freeling M."/>
            <person name="Sankoff D."/>
            <person name="Paterson A.H."/>
            <person name="Zhu X."/>
            <person name="Yang X."/>
            <person name="Smith J.A."/>
            <person name="Cushman J.C."/>
            <person name="Paull R.E."/>
            <person name="Yu Q."/>
        </authorList>
    </citation>
    <scope>NUCLEOTIDE SEQUENCE [LARGE SCALE GENOMIC DNA]</scope>
    <source>
        <strain evidence="2">cv. F153</strain>
    </source>
</reference>
<feature type="compositionally biased region" description="Basic and acidic residues" evidence="1">
    <location>
        <begin position="1"/>
        <end position="10"/>
    </location>
</feature>
<feature type="compositionally biased region" description="Basic residues" evidence="1">
    <location>
        <begin position="187"/>
        <end position="197"/>
    </location>
</feature>
<dbReference type="PANTHER" id="PTHR34280:SF2">
    <property type="entry name" value="OS01G0920100 PROTEIN"/>
    <property type="match status" value="1"/>
</dbReference>
<feature type="compositionally biased region" description="Basic and acidic residues" evidence="1">
    <location>
        <begin position="44"/>
        <end position="57"/>
    </location>
</feature>
<sequence>MKFGVREGSKARRIPFSLPRRKRNPNNGDGALGSNRNSLGSDSGSKDDAFFESRPCLDSDCEDDFFSVNGDFTPSRGSTPNHHFATPRRSQASKSSPLGFSPNSPPESSPNHQKQKLSELLQENQEGEEDATTKNTENGATKSGAEMENLNLNTNSGKIETKRKKEREFKSMQCCLPNLARSLSSKERRKPKTSPAH</sequence>
<accession>A0A6P5GTV8</accession>
<feature type="compositionally biased region" description="Polar residues" evidence="1">
    <location>
        <begin position="34"/>
        <end position="43"/>
    </location>
</feature>
<keyword evidence="2" id="KW-1185">Reference proteome</keyword>
<name>A0A6P5GTV8_ANACO</name>
<reference evidence="3" key="2">
    <citation type="submission" date="2025-08" db="UniProtKB">
        <authorList>
            <consortium name="RefSeq"/>
        </authorList>
    </citation>
    <scope>IDENTIFICATION</scope>
    <source>
        <tissue evidence="3">Leaf</tissue>
    </source>
</reference>
<protein>
    <submittedName>
        <fullName evidence="3">Uncharacterized protein At3g27210-like</fullName>
    </submittedName>
</protein>
<dbReference type="AlphaFoldDB" id="A0A6P5GTV8"/>
<feature type="compositionally biased region" description="Polar residues" evidence="1">
    <location>
        <begin position="88"/>
        <end position="98"/>
    </location>
</feature>
<dbReference type="OrthoDB" id="1925325at2759"/>